<name>A0A4R2QA45_9PSEU</name>
<gene>
    <name evidence="2" type="ORF">EV191_12165</name>
</gene>
<accession>A0A4R2QA45</accession>
<evidence type="ECO:0000313" key="2">
    <source>
        <dbReference type="EMBL" id="TCP43665.1"/>
    </source>
</evidence>
<evidence type="ECO:0000256" key="1">
    <source>
        <dbReference type="SAM" id="MobiDB-lite"/>
    </source>
</evidence>
<feature type="compositionally biased region" description="Basic and acidic residues" evidence="1">
    <location>
        <begin position="83"/>
        <end position="93"/>
    </location>
</feature>
<dbReference type="AlphaFoldDB" id="A0A4R2QA45"/>
<feature type="region of interest" description="Disordered" evidence="1">
    <location>
        <begin position="64"/>
        <end position="103"/>
    </location>
</feature>
<evidence type="ECO:0000313" key="3">
    <source>
        <dbReference type="Proteomes" id="UP000294911"/>
    </source>
</evidence>
<dbReference type="EMBL" id="SLXQ01000021">
    <property type="protein sequence ID" value="TCP43665.1"/>
    <property type="molecule type" value="Genomic_DNA"/>
</dbReference>
<protein>
    <submittedName>
        <fullName evidence="2">Uncharacterized protein</fullName>
    </submittedName>
</protein>
<dbReference type="Proteomes" id="UP000294911">
    <property type="component" value="Unassembled WGS sequence"/>
</dbReference>
<proteinExistence type="predicted"/>
<reference evidence="2 3" key="1">
    <citation type="submission" date="2019-03" db="EMBL/GenBank/DDBJ databases">
        <title>Genomic Encyclopedia of Type Strains, Phase IV (KMG-IV): sequencing the most valuable type-strain genomes for metagenomic binning, comparative biology and taxonomic classification.</title>
        <authorList>
            <person name="Goeker M."/>
        </authorList>
    </citation>
    <scope>NUCLEOTIDE SEQUENCE [LARGE SCALE GENOMIC DNA]</scope>
    <source>
        <strain evidence="2 3">DSM 45765</strain>
    </source>
</reference>
<keyword evidence="3" id="KW-1185">Reference proteome</keyword>
<organism evidence="2 3">
    <name type="scientific">Tamaricihabitans halophyticus</name>
    <dbReference type="NCBI Taxonomy" id="1262583"/>
    <lineage>
        <taxon>Bacteria</taxon>
        <taxon>Bacillati</taxon>
        <taxon>Actinomycetota</taxon>
        <taxon>Actinomycetes</taxon>
        <taxon>Pseudonocardiales</taxon>
        <taxon>Pseudonocardiaceae</taxon>
        <taxon>Tamaricihabitans</taxon>
    </lineage>
</organism>
<sequence>MPIVVVVTHNVTQARRPDRTIFHFHELREFVDSATALNFPDATPVRCFAGWDGKVKRLETVVEDARDTDSDGPPASPPANAHGADRSDAEKHTSVTQKPTGPEVEWRRWGRRLSAHVLTLGDIRALIARADKLGLPTYQYAVRALPVDRSWRGHVYSISVEPYA</sequence>
<comment type="caution">
    <text evidence="2">The sequence shown here is derived from an EMBL/GenBank/DDBJ whole genome shotgun (WGS) entry which is preliminary data.</text>
</comment>